<dbReference type="AlphaFoldDB" id="A0ABD6EHG2"/>
<evidence type="ECO:0000313" key="1">
    <source>
        <dbReference type="EMBL" id="MFH4975997.1"/>
    </source>
</evidence>
<reference evidence="1 2" key="1">
    <citation type="submission" date="2024-08" db="EMBL/GenBank/DDBJ databases">
        <title>Gnathostoma spinigerum genome.</title>
        <authorList>
            <person name="Gonzalez-Bertolin B."/>
            <person name="Monzon S."/>
            <person name="Zaballos A."/>
            <person name="Jimenez P."/>
            <person name="Dekumyoy P."/>
            <person name="Varona S."/>
            <person name="Cuesta I."/>
            <person name="Sumanam S."/>
            <person name="Adisakwattana P."/>
            <person name="Gasser R.B."/>
            <person name="Hernandez-Gonzalez A."/>
            <person name="Young N.D."/>
            <person name="Perteguer M.J."/>
        </authorList>
    </citation>
    <scope>NUCLEOTIDE SEQUENCE [LARGE SCALE GENOMIC DNA]</scope>
    <source>
        <strain evidence="1">AL3</strain>
        <tissue evidence="1">Liver</tissue>
    </source>
</reference>
<organism evidence="1 2">
    <name type="scientific">Gnathostoma spinigerum</name>
    <dbReference type="NCBI Taxonomy" id="75299"/>
    <lineage>
        <taxon>Eukaryota</taxon>
        <taxon>Metazoa</taxon>
        <taxon>Ecdysozoa</taxon>
        <taxon>Nematoda</taxon>
        <taxon>Chromadorea</taxon>
        <taxon>Rhabditida</taxon>
        <taxon>Spirurina</taxon>
        <taxon>Gnathostomatomorpha</taxon>
        <taxon>Gnathostomatoidea</taxon>
        <taxon>Gnathostomatidae</taxon>
        <taxon>Gnathostoma</taxon>
    </lineage>
</organism>
<keyword evidence="2" id="KW-1185">Reference proteome</keyword>
<gene>
    <name evidence="1" type="ORF">AB6A40_002706</name>
</gene>
<proteinExistence type="predicted"/>
<evidence type="ECO:0000313" key="2">
    <source>
        <dbReference type="Proteomes" id="UP001608902"/>
    </source>
</evidence>
<name>A0ABD6EHG2_9BILA</name>
<protein>
    <recommendedName>
        <fullName evidence="3">Secreted protein</fullName>
    </recommendedName>
</protein>
<dbReference type="Proteomes" id="UP001608902">
    <property type="component" value="Unassembled WGS sequence"/>
</dbReference>
<accession>A0ABD6EHG2</accession>
<sequence length="72" mass="8134">MVCRCAVVCWCDDRGATSVRPTGCVCLIQLTLIPPPCANAYLFGSLHFIRLLDEERPLKDNFYYYTVSLSVD</sequence>
<evidence type="ECO:0008006" key="3">
    <source>
        <dbReference type="Google" id="ProtNLM"/>
    </source>
</evidence>
<comment type="caution">
    <text evidence="1">The sequence shown here is derived from an EMBL/GenBank/DDBJ whole genome shotgun (WGS) entry which is preliminary data.</text>
</comment>
<dbReference type="EMBL" id="JBGFUD010001244">
    <property type="protein sequence ID" value="MFH4975997.1"/>
    <property type="molecule type" value="Genomic_DNA"/>
</dbReference>